<evidence type="ECO:0000313" key="1">
    <source>
        <dbReference type="EMBL" id="KAA6370423.1"/>
    </source>
</evidence>
<dbReference type="AlphaFoldDB" id="A0A5J4UJK8"/>
<sequence length="169" mass="20096">MLTFDFKPKTNYYFPFSYRKKSFQNSCQRIGNYRICILRFETSSVNFAIIDRFKIMPQEIRYKKQHKDRRQLFQYIQRNEQAGSEKRDEDFGKVTFILQISYLDNYSNFGNITQILLPPLSAEFESDFIQLKSIYFDSTLQSQIPVRKVPPQNPDGGTPLELCFKALLR</sequence>
<organism evidence="1 2">
    <name type="scientific">Streblomastix strix</name>
    <dbReference type="NCBI Taxonomy" id="222440"/>
    <lineage>
        <taxon>Eukaryota</taxon>
        <taxon>Metamonada</taxon>
        <taxon>Preaxostyla</taxon>
        <taxon>Oxymonadida</taxon>
        <taxon>Streblomastigidae</taxon>
        <taxon>Streblomastix</taxon>
    </lineage>
</organism>
<gene>
    <name evidence="1" type="ORF">EZS28_034051</name>
</gene>
<evidence type="ECO:0000313" key="2">
    <source>
        <dbReference type="Proteomes" id="UP000324800"/>
    </source>
</evidence>
<protein>
    <submittedName>
        <fullName evidence="1">Uncharacterized protein</fullName>
    </submittedName>
</protein>
<accession>A0A5J4UJK8</accession>
<dbReference type="Proteomes" id="UP000324800">
    <property type="component" value="Unassembled WGS sequence"/>
</dbReference>
<comment type="caution">
    <text evidence="1">The sequence shown here is derived from an EMBL/GenBank/DDBJ whole genome shotgun (WGS) entry which is preliminary data.</text>
</comment>
<reference evidence="1 2" key="1">
    <citation type="submission" date="2019-03" db="EMBL/GenBank/DDBJ databases">
        <title>Single cell metagenomics reveals metabolic interactions within the superorganism composed of flagellate Streblomastix strix and complex community of Bacteroidetes bacteria on its surface.</title>
        <authorList>
            <person name="Treitli S.C."/>
            <person name="Kolisko M."/>
            <person name="Husnik F."/>
            <person name="Keeling P."/>
            <person name="Hampl V."/>
        </authorList>
    </citation>
    <scope>NUCLEOTIDE SEQUENCE [LARGE SCALE GENOMIC DNA]</scope>
    <source>
        <strain evidence="1">ST1C</strain>
    </source>
</reference>
<proteinExistence type="predicted"/>
<name>A0A5J4UJK8_9EUKA</name>
<dbReference type="EMBL" id="SNRW01015398">
    <property type="protein sequence ID" value="KAA6370423.1"/>
    <property type="molecule type" value="Genomic_DNA"/>
</dbReference>